<protein>
    <recommendedName>
        <fullName evidence="2">FP protein C-terminal domain-containing protein</fullName>
    </recommendedName>
</protein>
<feature type="domain" description="FP protein C-terminal" evidence="2">
    <location>
        <begin position="277"/>
        <end position="329"/>
    </location>
</feature>
<dbReference type="Proteomes" id="UP001549921">
    <property type="component" value="Unassembled WGS sequence"/>
</dbReference>
<proteinExistence type="predicted"/>
<accession>A0ABD0SXX1</accession>
<name>A0ABD0SXX1_LOXSC</name>
<dbReference type="InterPro" id="IPR057251">
    <property type="entry name" value="FP_C"/>
</dbReference>
<comment type="caution">
    <text evidence="3">The sequence shown here is derived from an EMBL/GenBank/DDBJ whole genome shotgun (WGS) entry which is preliminary data.</text>
</comment>
<evidence type="ECO:0000313" key="4">
    <source>
        <dbReference type="Proteomes" id="UP001549921"/>
    </source>
</evidence>
<gene>
    <name evidence="3" type="ORF">ABMA28_002753</name>
</gene>
<feature type="region of interest" description="Disordered" evidence="1">
    <location>
        <begin position="21"/>
        <end position="43"/>
    </location>
</feature>
<organism evidence="3 4">
    <name type="scientific">Loxostege sticticalis</name>
    <name type="common">Beet webworm moth</name>
    <dbReference type="NCBI Taxonomy" id="481309"/>
    <lineage>
        <taxon>Eukaryota</taxon>
        <taxon>Metazoa</taxon>
        <taxon>Ecdysozoa</taxon>
        <taxon>Arthropoda</taxon>
        <taxon>Hexapoda</taxon>
        <taxon>Insecta</taxon>
        <taxon>Pterygota</taxon>
        <taxon>Neoptera</taxon>
        <taxon>Endopterygota</taxon>
        <taxon>Lepidoptera</taxon>
        <taxon>Glossata</taxon>
        <taxon>Ditrysia</taxon>
        <taxon>Pyraloidea</taxon>
        <taxon>Crambidae</taxon>
        <taxon>Pyraustinae</taxon>
        <taxon>Loxostege</taxon>
    </lineage>
</organism>
<evidence type="ECO:0000313" key="3">
    <source>
        <dbReference type="EMBL" id="KAL0830611.1"/>
    </source>
</evidence>
<sequence length="329" mass="37738">MSLLRSPNTRCASQPVLSVKSDGDIFADPQNSSRKRKQPDSENMEHEFAQFRMDMTSAFKDFCLSQTSNMNKLKDDILSQLKEQLTGLQLTSNRIVDEQIKIKSELQCFKQTTESDIQSLKESLNFYSEKHEETCKTIQEMTSDISRMNIIDQDVCLLRNKIDGLQFDLNYYQQRERITNLEITGIPQKTNEDLKDYIIKISKVAKTQLTQDDIIMINRVEPRSKIPGRPKVIVAKLATTLLRDSIISGIRKNRGLTTIDIGLPGDSRPIYVNEHLTPLNKSLYGKTREAAKKSGYRYVWVKNGKIFVRKDDTHPALNIKSSTDVEKIK</sequence>
<evidence type="ECO:0000256" key="1">
    <source>
        <dbReference type="SAM" id="MobiDB-lite"/>
    </source>
</evidence>
<dbReference type="Pfam" id="PF25298">
    <property type="entry name" value="Baculo_FP_2nd"/>
    <property type="match status" value="1"/>
</dbReference>
<dbReference type="AlphaFoldDB" id="A0ABD0SXX1"/>
<dbReference type="EMBL" id="JBEDNZ010000013">
    <property type="protein sequence ID" value="KAL0830611.1"/>
    <property type="molecule type" value="Genomic_DNA"/>
</dbReference>
<evidence type="ECO:0000259" key="2">
    <source>
        <dbReference type="Pfam" id="PF25298"/>
    </source>
</evidence>
<reference evidence="3 4" key="1">
    <citation type="submission" date="2024-06" db="EMBL/GenBank/DDBJ databases">
        <title>A chromosome-level genome assembly of beet webworm, Loxostege sticticalis.</title>
        <authorList>
            <person name="Zhang Y."/>
        </authorList>
    </citation>
    <scope>NUCLEOTIDE SEQUENCE [LARGE SCALE GENOMIC DNA]</scope>
    <source>
        <strain evidence="3">AQ028</strain>
        <tissue evidence="3">Male pupae</tissue>
    </source>
</reference>